<proteinExistence type="predicted"/>
<dbReference type="AlphaFoldDB" id="A0A1H6VQ29"/>
<feature type="compositionally biased region" description="Low complexity" evidence="1">
    <location>
        <begin position="118"/>
        <end position="140"/>
    </location>
</feature>
<evidence type="ECO:0000313" key="3">
    <source>
        <dbReference type="Proteomes" id="UP000199420"/>
    </source>
</evidence>
<gene>
    <name evidence="2" type="ORF">SAMN04487997_2395</name>
</gene>
<accession>A0A1H6VQ29</accession>
<protein>
    <submittedName>
        <fullName evidence="2">Uncharacterized protein</fullName>
    </submittedName>
</protein>
<evidence type="ECO:0000313" key="2">
    <source>
        <dbReference type="EMBL" id="SEJ06731.1"/>
    </source>
</evidence>
<dbReference type="RefSeq" id="WP_091339411.1">
    <property type="nucleotide sequence ID" value="NZ_FNYC01000004.1"/>
</dbReference>
<organism evidence="2 3">
    <name type="scientific">Frateuria terrea</name>
    <dbReference type="NCBI Taxonomy" id="529704"/>
    <lineage>
        <taxon>Bacteria</taxon>
        <taxon>Pseudomonadati</taxon>
        <taxon>Pseudomonadota</taxon>
        <taxon>Gammaproteobacteria</taxon>
        <taxon>Lysobacterales</taxon>
        <taxon>Rhodanobacteraceae</taxon>
        <taxon>Frateuria</taxon>
    </lineage>
</organism>
<keyword evidence="3" id="KW-1185">Reference proteome</keyword>
<feature type="region of interest" description="Disordered" evidence="1">
    <location>
        <begin position="114"/>
        <end position="140"/>
    </location>
</feature>
<dbReference type="STRING" id="529704.SAMN02927913_3258"/>
<evidence type="ECO:0000256" key="1">
    <source>
        <dbReference type="SAM" id="MobiDB-lite"/>
    </source>
</evidence>
<reference evidence="2 3" key="1">
    <citation type="submission" date="2016-10" db="EMBL/GenBank/DDBJ databases">
        <authorList>
            <person name="de Groot N.N."/>
        </authorList>
    </citation>
    <scope>NUCLEOTIDE SEQUENCE [LARGE SCALE GENOMIC DNA]</scope>
    <source>
        <strain evidence="2 3">DSM 26515</strain>
    </source>
</reference>
<name>A0A1H6VQ29_9GAMM</name>
<sequence>MNEFEWRRQLRELRTPVAPRSDLWARIDSALEPAAPARSSSRPGWLLAASFAGLSLLAVGLSLRQSHSPGQPQVTVAAAAHTTWKPGDPRLAGAAIELDAARLELRQALEQAPNSPGLQRLLSRTRQQQSRLRQLDQQAG</sequence>
<dbReference type="OrthoDB" id="5956808at2"/>
<dbReference type="EMBL" id="FNYC01000004">
    <property type="protein sequence ID" value="SEJ06731.1"/>
    <property type="molecule type" value="Genomic_DNA"/>
</dbReference>
<dbReference type="Proteomes" id="UP000199420">
    <property type="component" value="Unassembled WGS sequence"/>
</dbReference>